<dbReference type="EMBL" id="VXIV02002751">
    <property type="protein sequence ID" value="KAF6023178.1"/>
    <property type="molecule type" value="Genomic_DNA"/>
</dbReference>
<evidence type="ECO:0000313" key="9">
    <source>
        <dbReference type="EMBL" id="KAF6023178.1"/>
    </source>
</evidence>
<feature type="region of interest" description="Disordered" evidence="7">
    <location>
        <begin position="1"/>
        <end position="43"/>
    </location>
</feature>
<comment type="similarity">
    <text evidence="2 6">Belongs to the YIP1 family.</text>
</comment>
<evidence type="ECO:0000256" key="6">
    <source>
        <dbReference type="RuleBase" id="RU361264"/>
    </source>
</evidence>
<dbReference type="PANTHER" id="PTHR21236:SF1">
    <property type="entry name" value="PROTEIN YIPF6"/>
    <property type="match status" value="1"/>
</dbReference>
<evidence type="ECO:0000256" key="4">
    <source>
        <dbReference type="ARBA" id="ARBA00022989"/>
    </source>
</evidence>
<sequence length="225" mass="24979">MAETTLDMPEVDTTEISLDGDMEIPSSEKLDPTDGQPSTLDEPVSTTIKRDLKMIGEKFFHVLVPRQSSKLLKDWDLWGPLVLCMFMAMMLQNKQSLEDMKSKDGGPEFATFFVIYWAGALIITINTILLGGSISIFQCMCVLGYCVVPLAVALTLCKVILLVDADSTGLFVVRSIIVLIALAWSIFASTAFLVESQPMKRKILVLYPIGLFYFVISWLVISHKG</sequence>
<protein>
    <recommendedName>
        <fullName evidence="6">Protein YIPF</fullName>
    </recommendedName>
</protein>
<evidence type="ECO:0000256" key="5">
    <source>
        <dbReference type="ARBA" id="ARBA00023136"/>
    </source>
</evidence>
<evidence type="ECO:0000313" key="10">
    <source>
        <dbReference type="Proteomes" id="UP000593567"/>
    </source>
</evidence>
<dbReference type="GO" id="GO:0006888">
    <property type="term" value="P:endoplasmic reticulum to Golgi vesicle-mediated transport"/>
    <property type="evidence" value="ECO:0007669"/>
    <property type="project" value="InterPro"/>
</dbReference>
<dbReference type="InterPro" id="IPR006977">
    <property type="entry name" value="Yip1_dom"/>
</dbReference>
<accession>A0A7J7JCU1</accession>
<gene>
    <name evidence="9" type="ORF">EB796_018511</name>
</gene>
<comment type="subcellular location">
    <subcellularLocation>
        <location evidence="6">Golgi apparatus membrane</location>
        <topology evidence="6">Multi-pass membrane protein</topology>
    </subcellularLocation>
    <subcellularLocation>
        <location evidence="1">Membrane</location>
        <topology evidence="1">Multi-pass membrane protein</topology>
    </subcellularLocation>
</comment>
<feature type="transmembrane region" description="Helical" evidence="6">
    <location>
        <begin position="112"/>
        <end position="130"/>
    </location>
</feature>
<feature type="transmembrane region" description="Helical" evidence="6">
    <location>
        <begin position="75"/>
        <end position="92"/>
    </location>
</feature>
<dbReference type="Proteomes" id="UP000593567">
    <property type="component" value="Unassembled WGS sequence"/>
</dbReference>
<dbReference type="GO" id="GO:0000139">
    <property type="term" value="C:Golgi membrane"/>
    <property type="evidence" value="ECO:0007669"/>
    <property type="project" value="UniProtKB-SubCell"/>
</dbReference>
<dbReference type="GO" id="GO:0005802">
    <property type="term" value="C:trans-Golgi network"/>
    <property type="evidence" value="ECO:0007669"/>
    <property type="project" value="TreeGrafter"/>
</dbReference>
<dbReference type="InterPro" id="IPR045231">
    <property type="entry name" value="Yip1/4-like"/>
</dbReference>
<keyword evidence="3 6" id="KW-0812">Transmembrane</keyword>
<evidence type="ECO:0000256" key="2">
    <source>
        <dbReference type="ARBA" id="ARBA00010596"/>
    </source>
</evidence>
<keyword evidence="4 6" id="KW-1133">Transmembrane helix</keyword>
<comment type="caution">
    <text evidence="9">The sequence shown here is derived from an EMBL/GenBank/DDBJ whole genome shotgun (WGS) entry which is preliminary data.</text>
</comment>
<dbReference type="OrthoDB" id="411251at2759"/>
<organism evidence="9 10">
    <name type="scientific">Bugula neritina</name>
    <name type="common">Brown bryozoan</name>
    <name type="synonym">Sertularia neritina</name>
    <dbReference type="NCBI Taxonomy" id="10212"/>
    <lineage>
        <taxon>Eukaryota</taxon>
        <taxon>Metazoa</taxon>
        <taxon>Spiralia</taxon>
        <taxon>Lophotrochozoa</taxon>
        <taxon>Bryozoa</taxon>
        <taxon>Gymnolaemata</taxon>
        <taxon>Cheilostomatida</taxon>
        <taxon>Flustrina</taxon>
        <taxon>Buguloidea</taxon>
        <taxon>Bugulidae</taxon>
        <taxon>Bugula</taxon>
    </lineage>
</organism>
<evidence type="ECO:0000256" key="3">
    <source>
        <dbReference type="ARBA" id="ARBA00022692"/>
    </source>
</evidence>
<feature type="transmembrane region" description="Helical" evidence="6">
    <location>
        <begin position="169"/>
        <end position="194"/>
    </location>
</feature>
<name>A0A7J7JCU1_BUGNE</name>
<evidence type="ECO:0000259" key="8">
    <source>
        <dbReference type="Pfam" id="PF04893"/>
    </source>
</evidence>
<keyword evidence="10" id="KW-1185">Reference proteome</keyword>
<proteinExistence type="inferred from homology"/>
<feature type="compositionally biased region" description="Acidic residues" evidence="7">
    <location>
        <begin position="9"/>
        <end position="22"/>
    </location>
</feature>
<evidence type="ECO:0000256" key="7">
    <source>
        <dbReference type="SAM" id="MobiDB-lite"/>
    </source>
</evidence>
<reference evidence="9" key="1">
    <citation type="submission" date="2020-06" db="EMBL/GenBank/DDBJ databases">
        <title>Draft genome of Bugula neritina, a colonial animal packing powerful symbionts and potential medicines.</title>
        <authorList>
            <person name="Rayko M."/>
        </authorList>
    </citation>
    <scope>NUCLEOTIDE SEQUENCE [LARGE SCALE GENOMIC DNA]</scope>
    <source>
        <strain evidence="9">Kwan_BN1</strain>
    </source>
</reference>
<feature type="transmembrane region" description="Helical" evidence="6">
    <location>
        <begin position="203"/>
        <end position="221"/>
    </location>
</feature>
<dbReference type="AlphaFoldDB" id="A0A7J7JCU1"/>
<feature type="transmembrane region" description="Helical" evidence="6">
    <location>
        <begin position="142"/>
        <end position="163"/>
    </location>
</feature>
<feature type="domain" description="Yip1" evidence="8">
    <location>
        <begin position="65"/>
        <end position="219"/>
    </location>
</feature>
<dbReference type="Pfam" id="PF04893">
    <property type="entry name" value="Yip1"/>
    <property type="match status" value="1"/>
</dbReference>
<dbReference type="PANTHER" id="PTHR21236">
    <property type="entry name" value="GOLGI MEMBRANE PROTEIN YIP1"/>
    <property type="match status" value="1"/>
</dbReference>
<evidence type="ECO:0000256" key="1">
    <source>
        <dbReference type="ARBA" id="ARBA00004141"/>
    </source>
</evidence>
<keyword evidence="5 6" id="KW-0472">Membrane</keyword>